<dbReference type="AlphaFoldDB" id="D6XZ46"/>
<gene>
    <name evidence="1" type="ordered locus">Bsel_2840</name>
</gene>
<protein>
    <recommendedName>
        <fullName evidence="3">CGCGG family rSAM-modified RiPP protein</fullName>
    </recommendedName>
</protein>
<dbReference type="eggNOG" id="ENOG5033GKZ">
    <property type="taxonomic scope" value="Bacteria"/>
</dbReference>
<dbReference type="NCBIfam" id="TIGR03995">
    <property type="entry name" value="target_X_rSAM"/>
    <property type="match status" value="1"/>
</dbReference>
<accession>D6XZ46</accession>
<dbReference type="RefSeq" id="WP_013173744.1">
    <property type="nucleotide sequence ID" value="NC_014219.1"/>
</dbReference>
<evidence type="ECO:0008006" key="3">
    <source>
        <dbReference type="Google" id="ProtNLM"/>
    </source>
</evidence>
<dbReference type="EMBL" id="CP001791">
    <property type="protein sequence ID" value="ADI00331.1"/>
    <property type="molecule type" value="Genomic_DNA"/>
</dbReference>
<keyword evidence="2" id="KW-1185">Reference proteome</keyword>
<evidence type="ECO:0000313" key="2">
    <source>
        <dbReference type="Proteomes" id="UP000000271"/>
    </source>
</evidence>
<dbReference type="Proteomes" id="UP000000271">
    <property type="component" value="Chromosome"/>
</dbReference>
<dbReference type="KEGG" id="bse:Bsel_2840"/>
<organism evidence="1 2">
    <name type="scientific">Bacillus selenitireducens (strain ATCC 700615 / DSM 15326 / MLS10)</name>
    <dbReference type="NCBI Taxonomy" id="439292"/>
    <lineage>
        <taxon>Bacteria</taxon>
        <taxon>Bacillati</taxon>
        <taxon>Bacillota</taxon>
        <taxon>Bacilli</taxon>
        <taxon>Bacillales</taxon>
        <taxon>Bacillaceae</taxon>
        <taxon>Salisediminibacterium</taxon>
    </lineage>
</organism>
<reference evidence="1" key="1">
    <citation type="submission" date="2009-10" db="EMBL/GenBank/DDBJ databases">
        <title>Complete sequence of Bacillus selenitireducens MLS10.</title>
        <authorList>
            <consortium name="US DOE Joint Genome Institute"/>
            <person name="Lucas S."/>
            <person name="Copeland A."/>
            <person name="Lapidus A."/>
            <person name="Glavina del Rio T."/>
            <person name="Dalin E."/>
            <person name="Tice H."/>
            <person name="Bruce D."/>
            <person name="Goodwin L."/>
            <person name="Pitluck S."/>
            <person name="Sims D."/>
            <person name="Brettin T."/>
            <person name="Detter J.C."/>
            <person name="Han C."/>
            <person name="Larimer F."/>
            <person name="Land M."/>
            <person name="Hauser L."/>
            <person name="Kyrpides N."/>
            <person name="Ovchinnikova G."/>
            <person name="Stolz J."/>
        </authorList>
    </citation>
    <scope>NUCLEOTIDE SEQUENCE [LARGE SCALE GENOMIC DNA]</scope>
    <source>
        <strain evidence="1">MLS10</strain>
    </source>
</reference>
<dbReference type="InterPro" id="IPR023906">
    <property type="entry name" value="rSAM_target_put"/>
</dbReference>
<sequence>MEKMLTSWSASLEHGEYAEDRDLVIRHAIEAVDETSEGIYVNIVTPHEFGNPDEYLTAVLHDHFPNSLIIDYIDQCGCGGHVLRVYR</sequence>
<proteinExistence type="predicted"/>
<evidence type="ECO:0000313" key="1">
    <source>
        <dbReference type="EMBL" id="ADI00331.1"/>
    </source>
</evidence>
<dbReference type="HOGENOM" id="CLU_157707_0_0_9"/>
<dbReference type="Pfam" id="PF26005">
    <property type="entry name" value="rSAM_target_put"/>
    <property type="match status" value="1"/>
</dbReference>
<name>D6XZ46_BACIE</name>